<dbReference type="PANTHER" id="PTHR16453:SF9">
    <property type="entry name" value="GATOR COMPLEX PROTEIN MIOS"/>
    <property type="match status" value="1"/>
</dbReference>
<evidence type="ECO:0000256" key="2">
    <source>
        <dbReference type="ARBA" id="ARBA00022737"/>
    </source>
</evidence>
<dbReference type="PANTHER" id="PTHR16453">
    <property type="entry name" value="WD40 DOMAIN-CONTAINING PROTEIN MIO FAMILY MEMBER"/>
    <property type="match status" value="1"/>
</dbReference>
<dbReference type="CDD" id="cd16691">
    <property type="entry name" value="mRING-H2-C3H3C2_Mio"/>
    <property type="match status" value="1"/>
</dbReference>
<dbReference type="Proteomes" id="UP000078046">
    <property type="component" value="Unassembled WGS sequence"/>
</dbReference>
<dbReference type="OrthoDB" id="341486at2759"/>
<evidence type="ECO:0000313" key="5">
    <source>
        <dbReference type="EMBL" id="OAF64692.1"/>
    </source>
</evidence>
<evidence type="ECO:0000259" key="4">
    <source>
        <dbReference type="Pfam" id="PF21719"/>
    </source>
</evidence>
<evidence type="ECO:0000256" key="1">
    <source>
        <dbReference type="ARBA" id="ARBA00022574"/>
    </source>
</evidence>
<accession>A0A177AT35</accession>
<keyword evidence="1" id="KW-0853">WD repeat</keyword>
<dbReference type="EMBL" id="LWCA01001669">
    <property type="protein sequence ID" value="OAF64692.1"/>
    <property type="molecule type" value="Genomic_DNA"/>
</dbReference>
<protein>
    <submittedName>
        <fullName evidence="5">Uncharacterized protein</fullName>
    </submittedName>
</protein>
<dbReference type="Pfam" id="PF21719">
    <property type="entry name" value="MIOS_a-sol"/>
    <property type="match status" value="1"/>
</dbReference>
<dbReference type="InterPro" id="IPR049092">
    <property type="entry name" value="MIOS_a-sol"/>
</dbReference>
<sequence>RRSHLSLILISIYGALENDYNNVLEPISCIENDYLNTAFKFLTAKSEKLETIFKNTNIGILDKIAFGCKYIDSKLLYKYLKKWLDQYTKNGCLEGLVLAGLSNNGINLISKYIDRTNDIQTAAIISAYPLSVPDFQHSKKVRDWTKLYCELLNRWKLWDKRILFNMAQMRKTHSETNPEEIFMCCNYCGRSLVKGRDKNINLTSGSIGCQFCKNPLPKCALCLQFLGVKTDDKKEFDNEHDSTIHTNKFSFRQMYGKDDLPDESEESTVKKFSPTDISVTWCRRCRHGGHTSHLIDWFKENEKCSVSNCSCTCNVSLTDFNC</sequence>
<dbReference type="InterPro" id="IPR031488">
    <property type="entry name" value="Zn_ribbon_mio"/>
</dbReference>
<dbReference type="Pfam" id="PF17034">
    <property type="entry name" value="zinc_ribbon_16"/>
    <property type="match status" value="1"/>
</dbReference>
<dbReference type="InterPro" id="IPR037593">
    <property type="entry name" value="MIOS/Sea4"/>
</dbReference>
<evidence type="ECO:0000259" key="3">
    <source>
        <dbReference type="Pfam" id="PF17034"/>
    </source>
</evidence>
<keyword evidence="2" id="KW-0677">Repeat</keyword>
<keyword evidence="6" id="KW-1185">Reference proteome</keyword>
<feature type="non-terminal residue" evidence="5">
    <location>
        <position position="1"/>
    </location>
</feature>
<name>A0A177AT35_9BILA</name>
<feature type="domain" description="GATOR2 complex protein MIO zinc-ribbon like" evidence="3">
    <location>
        <begin position="193"/>
        <end position="314"/>
    </location>
</feature>
<reference evidence="5 6" key="1">
    <citation type="submission" date="2016-04" db="EMBL/GenBank/DDBJ databases">
        <title>The genome of Intoshia linei affirms orthonectids as highly simplified spiralians.</title>
        <authorList>
            <person name="Mikhailov K.V."/>
            <person name="Slusarev G.S."/>
            <person name="Nikitin M.A."/>
            <person name="Logacheva M.D."/>
            <person name="Penin A."/>
            <person name="Aleoshin V."/>
            <person name="Panchin Y.V."/>
        </authorList>
    </citation>
    <scope>NUCLEOTIDE SEQUENCE [LARGE SCALE GENOMIC DNA]</scope>
    <source>
        <strain evidence="5">Intl2013</strain>
        <tissue evidence="5">Whole animal</tissue>
    </source>
</reference>
<evidence type="ECO:0000313" key="6">
    <source>
        <dbReference type="Proteomes" id="UP000078046"/>
    </source>
</evidence>
<comment type="caution">
    <text evidence="5">The sequence shown here is derived from an EMBL/GenBank/DDBJ whole genome shotgun (WGS) entry which is preliminary data.</text>
</comment>
<gene>
    <name evidence="5" type="ORF">A3Q56_07567</name>
</gene>
<dbReference type="GO" id="GO:0005737">
    <property type="term" value="C:cytoplasm"/>
    <property type="evidence" value="ECO:0007669"/>
    <property type="project" value="TreeGrafter"/>
</dbReference>
<dbReference type="AlphaFoldDB" id="A0A177AT35"/>
<feature type="domain" description="MIOS-like alpha-solenoid" evidence="4">
    <location>
        <begin position="26"/>
        <end position="70"/>
    </location>
</feature>
<organism evidence="5 6">
    <name type="scientific">Intoshia linei</name>
    <dbReference type="NCBI Taxonomy" id="1819745"/>
    <lineage>
        <taxon>Eukaryota</taxon>
        <taxon>Metazoa</taxon>
        <taxon>Spiralia</taxon>
        <taxon>Lophotrochozoa</taxon>
        <taxon>Mesozoa</taxon>
        <taxon>Orthonectida</taxon>
        <taxon>Rhopaluridae</taxon>
        <taxon>Intoshia</taxon>
    </lineage>
</organism>
<proteinExistence type="predicted"/>